<sequence>MTDDATRSSASSAQNTNSHPDDSSTTIYTHERNTRDQGLSDETTESTSTETPSTNQHKLLNYYRERFPSFDLQSGEPANKSEELLNTMSMTEKDASKATSAHEKYSSDADVDEHTEVSAMGNPAIVQPRSQAARTSAAYKKFEGWKPTAGPARRGPTASLSGG</sequence>
<feature type="region of interest" description="Disordered" evidence="1">
    <location>
        <begin position="142"/>
        <end position="163"/>
    </location>
</feature>
<keyword evidence="3" id="KW-1185">Reference proteome</keyword>
<dbReference type="EMBL" id="CP144099">
    <property type="protein sequence ID" value="WWC86830.1"/>
    <property type="molecule type" value="Genomic_DNA"/>
</dbReference>
<evidence type="ECO:0000313" key="2">
    <source>
        <dbReference type="EMBL" id="WWC86830.1"/>
    </source>
</evidence>
<feature type="compositionally biased region" description="Polar residues" evidence="1">
    <location>
        <begin position="14"/>
        <end position="28"/>
    </location>
</feature>
<name>A0AAX4JN34_9TREE</name>
<organism evidence="2 3">
    <name type="scientific">Kwoniella dendrophila CBS 6074</name>
    <dbReference type="NCBI Taxonomy" id="1295534"/>
    <lineage>
        <taxon>Eukaryota</taxon>
        <taxon>Fungi</taxon>
        <taxon>Dikarya</taxon>
        <taxon>Basidiomycota</taxon>
        <taxon>Agaricomycotina</taxon>
        <taxon>Tremellomycetes</taxon>
        <taxon>Tremellales</taxon>
        <taxon>Cryptococcaceae</taxon>
        <taxon>Kwoniella</taxon>
    </lineage>
</organism>
<dbReference type="AlphaFoldDB" id="A0AAX4JN34"/>
<reference evidence="2 3" key="1">
    <citation type="submission" date="2024-01" db="EMBL/GenBank/DDBJ databases">
        <title>Comparative genomics of Cryptococcus and Kwoniella reveals pathogenesis evolution and contrasting modes of karyotype evolution via chromosome fusion or intercentromeric recombination.</title>
        <authorList>
            <person name="Coelho M.A."/>
            <person name="David-Palma M."/>
            <person name="Shea T."/>
            <person name="Bowers K."/>
            <person name="McGinley-Smith S."/>
            <person name="Mohammad A.W."/>
            <person name="Gnirke A."/>
            <person name="Yurkov A.M."/>
            <person name="Nowrousian M."/>
            <person name="Sun S."/>
            <person name="Cuomo C.A."/>
            <person name="Heitman J."/>
        </authorList>
    </citation>
    <scope>NUCLEOTIDE SEQUENCE [LARGE SCALE GENOMIC DNA]</scope>
    <source>
        <strain evidence="2 3">CBS 6074</strain>
    </source>
</reference>
<accession>A0AAX4JN34</accession>
<evidence type="ECO:0000313" key="3">
    <source>
        <dbReference type="Proteomes" id="UP001355207"/>
    </source>
</evidence>
<dbReference type="GeneID" id="91092381"/>
<protein>
    <submittedName>
        <fullName evidence="2">Uncharacterized protein</fullName>
    </submittedName>
</protein>
<dbReference type="Proteomes" id="UP001355207">
    <property type="component" value="Chromosome 2"/>
</dbReference>
<feature type="compositionally biased region" description="Low complexity" evidence="1">
    <location>
        <begin position="45"/>
        <end position="54"/>
    </location>
</feature>
<proteinExistence type="predicted"/>
<evidence type="ECO:0000256" key="1">
    <source>
        <dbReference type="SAM" id="MobiDB-lite"/>
    </source>
</evidence>
<feature type="region of interest" description="Disordered" evidence="1">
    <location>
        <begin position="1"/>
        <end position="58"/>
    </location>
</feature>
<gene>
    <name evidence="2" type="ORF">L201_001709</name>
</gene>
<dbReference type="RefSeq" id="XP_066073593.1">
    <property type="nucleotide sequence ID" value="XM_066217496.1"/>
</dbReference>
<feature type="region of interest" description="Disordered" evidence="1">
    <location>
        <begin position="92"/>
        <end position="113"/>
    </location>
</feature>